<dbReference type="InterPro" id="IPR005135">
    <property type="entry name" value="Endo/exonuclease/phosphatase"/>
</dbReference>
<protein>
    <submittedName>
        <fullName evidence="3">Reverse transcriptase domain</fullName>
    </submittedName>
</protein>
<feature type="compositionally biased region" description="Low complexity" evidence="1">
    <location>
        <begin position="96"/>
        <end position="107"/>
    </location>
</feature>
<dbReference type="PANTHER" id="PTHR33116">
    <property type="entry name" value="REVERSE TRANSCRIPTASE ZINC-BINDING DOMAIN-CONTAINING PROTEIN-RELATED-RELATED"/>
    <property type="match status" value="1"/>
</dbReference>
<dbReference type="GO" id="GO:0003964">
    <property type="term" value="F:RNA-directed DNA polymerase activity"/>
    <property type="evidence" value="ECO:0007669"/>
    <property type="project" value="UniProtKB-KW"/>
</dbReference>
<dbReference type="InterPro" id="IPR000477">
    <property type="entry name" value="RT_dom"/>
</dbReference>
<feature type="compositionally biased region" description="Low complexity" evidence="1">
    <location>
        <begin position="17"/>
        <end position="32"/>
    </location>
</feature>
<feature type="compositionally biased region" description="Basic residues" evidence="1">
    <location>
        <begin position="439"/>
        <end position="448"/>
    </location>
</feature>
<organism evidence="3 4">
    <name type="scientific">Arabidopsis suecica</name>
    <name type="common">Swedish thale-cress</name>
    <name type="synonym">Cardaminopsis suecica</name>
    <dbReference type="NCBI Taxonomy" id="45249"/>
    <lineage>
        <taxon>Eukaryota</taxon>
        <taxon>Viridiplantae</taxon>
        <taxon>Streptophyta</taxon>
        <taxon>Embryophyta</taxon>
        <taxon>Tracheophyta</taxon>
        <taxon>Spermatophyta</taxon>
        <taxon>Magnoliopsida</taxon>
        <taxon>eudicotyledons</taxon>
        <taxon>Gunneridae</taxon>
        <taxon>Pentapetalae</taxon>
        <taxon>rosids</taxon>
        <taxon>malvids</taxon>
        <taxon>Brassicales</taxon>
        <taxon>Brassicaceae</taxon>
        <taxon>Camelineae</taxon>
        <taxon>Arabidopsis</taxon>
    </lineage>
</organism>
<feature type="compositionally biased region" description="Low complexity" evidence="1">
    <location>
        <begin position="461"/>
        <end position="485"/>
    </location>
</feature>
<keyword evidence="4" id="KW-1185">Reference proteome</keyword>
<gene>
    <name evidence="3" type="ORF">ISN44_As07g007740</name>
</gene>
<dbReference type="PROSITE" id="PS50878">
    <property type="entry name" value="RT_POL"/>
    <property type="match status" value="1"/>
</dbReference>
<dbReference type="OrthoDB" id="1042842at2759"/>
<keyword evidence="3" id="KW-0808">Transferase</keyword>
<dbReference type="EMBL" id="JAEFBJ010000007">
    <property type="protein sequence ID" value="KAG7588439.1"/>
    <property type="molecule type" value="Genomic_DNA"/>
</dbReference>
<evidence type="ECO:0000256" key="1">
    <source>
        <dbReference type="SAM" id="MobiDB-lite"/>
    </source>
</evidence>
<feature type="compositionally biased region" description="Polar residues" evidence="1">
    <location>
        <begin position="108"/>
        <end position="118"/>
    </location>
</feature>
<feature type="region of interest" description="Disordered" evidence="1">
    <location>
        <begin position="1"/>
        <end position="74"/>
    </location>
</feature>
<name>A0A8T2BPS5_ARASU</name>
<feature type="region of interest" description="Disordered" evidence="1">
    <location>
        <begin position="87"/>
        <end position="137"/>
    </location>
</feature>
<dbReference type="Pfam" id="PF13966">
    <property type="entry name" value="zf-RVT"/>
    <property type="match status" value="1"/>
</dbReference>
<dbReference type="PANTHER" id="PTHR33116:SF76">
    <property type="entry name" value="DUF4283 DOMAIN-CONTAINING PROTEIN"/>
    <property type="match status" value="1"/>
</dbReference>
<evidence type="ECO:0000313" key="3">
    <source>
        <dbReference type="EMBL" id="KAG7588439.1"/>
    </source>
</evidence>
<proteinExistence type="predicted"/>
<dbReference type="InterPro" id="IPR026960">
    <property type="entry name" value="RVT-Znf"/>
</dbReference>
<feature type="region of interest" description="Disordered" evidence="1">
    <location>
        <begin position="428"/>
        <end position="497"/>
    </location>
</feature>
<feature type="region of interest" description="Disordered" evidence="1">
    <location>
        <begin position="372"/>
        <end position="392"/>
    </location>
</feature>
<accession>A0A8T2BPS5</accession>
<dbReference type="Pfam" id="PF14111">
    <property type="entry name" value="DUF4283"/>
    <property type="match status" value="1"/>
</dbReference>
<feature type="compositionally biased region" description="Basic and acidic residues" evidence="1">
    <location>
        <begin position="372"/>
        <end position="385"/>
    </location>
</feature>
<feature type="domain" description="Reverse transcriptase" evidence="2">
    <location>
        <begin position="987"/>
        <end position="1264"/>
    </location>
</feature>
<dbReference type="Proteomes" id="UP000694251">
    <property type="component" value="Chromosome 7"/>
</dbReference>
<dbReference type="CDD" id="cd01650">
    <property type="entry name" value="RT_nLTR_like"/>
    <property type="match status" value="1"/>
</dbReference>
<dbReference type="Pfam" id="PF03372">
    <property type="entry name" value="Exo_endo_phos"/>
    <property type="match status" value="1"/>
</dbReference>
<keyword evidence="3" id="KW-0695">RNA-directed DNA polymerase</keyword>
<dbReference type="Pfam" id="PF00078">
    <property type="entry name" value="RVT_1"/>
    <property type="match status" value="1"/>
</dbReference>
<feature type="compositionally biased region" description="Acidic residues" evidence="1">
    <location>
        <begin position="486"/>
        <end position="497"/>
    </location>
</feature>
<sequence>MGTPRRSPPKGPPPKLPSSKPSASQSPVLPVSASPPPPPPLPSSLAAPAPKVRSNSPVHSQAPAAQTPAVDPSTSGIAIQTRENPISDLSKSEHGSSSQLQDSATSSHGETVPTSSKPSWVDTVKGPSGNMSRKGDPFTLESGELCVKIPNEVISRNQKRWDAFIIGQFHGNLPSPGALHAILNGIWSNRHRDISISRLGVRTVLIKIPNAATRQRVLGQGLWHIEGQTMFVADWEPGLNPKMPELTEAPVWLEFRGVPPHFFSEEGFEHIAGMLGHPVYCHPSTINMTNLEVGKVLTIINPSVALPEAVNVQFASGEIHRVGVSSPWLPPICSHCEEVGHSIKRCPTAPVTCPACKSTAHAFDSCPRAKKELARDQEPRQDLAPKKKKKKIRSYVPATKWIEKLDNMEKKSHSSKTDGNSLKIQVALGSPPKETQKVKVNHKSKRSSVSRDLKGKGKARSASSSSAESASGSESLVESSSSSSSSEEEFSEEEEEIPFTKVISKKERRQLRNSRRSLKKWIRHYRPTFGSLIETKVKLHKSQKYINSTFPGWNFAGNYEFAELGRIWVVWDPSVRLSIHSKSSQMITCLVHLPNSGKEVAISYIYAVNCKYGRQNLWEEIEGLASDPIIFSKPWVAMGDFNQIMHPSENSTGGTRISKGMYEFRQCALNAGLSDLSFRGSNYTWWNKREANPIAKKLDRVMVNDNWLMEFPLAYATFGDPDVSDHCPGCLVMGTNTPSRKPFMVSHFLMQHRDFIPRVSEFWKDTIVDGTAMFCFSKKLKLLKRVIKDLNKEHFSDLEIRVKEAHSRLTQSQYNLLANPSPILAELEKKAHKDWLTLAMAEEKFLFQRSRVKWVDSGDCNSSYFHRMVSTRRAINQIHYLDDDEGLRIQDKAAIQVHCVDYFSSLLGTASLSLTDADKSLISSLTPYRCDSATKEALQAVISDAEIKKEVFSLPRNKSPGPDGYTGEFFRATWDIIGDDLTRAVKEFFSSGQILKQWNATAITLIPKRVGADKIGEFRPISCCNAVYKIVSKILARRLQSLLPTMISNSQSAFVQGRLLVENVLLATEMVQGFNRGSASARGFLKVDLRKAFDSVNWEFILYILEVSDFPPVFCNWIRLCMTTTSFSIKVNGDLCGFFKGKRGLRQGDPISPPLFFMAMEVFSNLLMSKFDQGRIGYHPLGIHPKITHLAFADDIMLFFDGKAASLQEISLTLESFQTLSGLRMNKDKTDLFYTGVDQTEGDSLDSLGFNHGTLPIRYLGLPLLHRKLRKADYSSLIDQVAARFNCWAVKCLSFAGRLQLISSVIYGLINFWMSAFALPKGCLKHLEKLCNGFLWSGDITKRTAAKVAWDKVCLPKSEGGLGLRNLLVWNKVLNLKLVWLLFSSSGSLWVAWMKEHNLKRSNYWYAEPHANSSWVWKFLLSLRPLAKDLISSNLGDGQTISFWYDKWSPHGILLEFIGSSGPSSMGIPLTATVAEAFYLRDWRLPSRRSRNQNISTIRNYLLSVQPPSLLRGPDSFNWNAGNRSSLSFSTKLTWQQLRHCETSKFWEKAVWFKNSVPKHAFTFWIANMDRLPVKSRLRNWGMHISSVCVLCNSQEENRDHLLLHCSFSETIWHRLLNRLGQHPCIFVDWSTLITWLLSKTQRLSNILKRLTVQAAVFHIWKERNIRVHDNISSSPDSVFSEIDRTIRDTLLARRHRKGCSRLLSHWFSHG</sequence>
<evidence type="ECO:0000259" key="2">
    <source>
        <dbReference type="PROSITE" id="PS50878"/>
    </source>
</evidence>
<keyword evidence="3" id="KW-0548">Nucleotidyltransferase</keyword>
<dbReference type="InterPro" id="IPR025558">
    <property type="entry name" value="DUF4283"/>
</dbReference>
<reference evidence="3 4" key="1">
    <citation type="submission" date="2020-12" db="EMBL/GenBank/DDBJ databases">
        <title>Concerted genomic and epigenomic changes stabilize Arabidopsis allopolyploids.</title>
        <authorList>
            <person name="Chen Z."/>
        </authorList>
    </citation>
    <scope>NUCLEOTIDE SEQUENCE [LARGE SCALE GENOMIC DNA]</scope>
    <source>
        <strain evidence="3">As9502</strain>
        <tissue evidence="3">Leaf</tissue>
    </source>
</reference>
<comment type="caution">
    <text evidence="3">The sequence shown here is derived from an EMBL/GenBank/DDBJ whole genome shotgun (WGS) entry which is preliminary data.</text>
</comment>
<feature type="compositionally biased region" description="Pro residues" evidence="1">
    <location>
        <begin position="33"/>
        <end position="42"/>
    </location>
</feature>
<evidence type="ECO:0000313" key="4">
    <source>
        <dbReference type="Proteomes" id="UP000694251"/>
    </source>
</evidence>